<feature type="signal peptide" evidence="1">
    <location>
        <begin position="1"/>
        <end position="21"/>
    </location>
</feature>
<dbReference type="EMBL" id="CP139558">
    <property type="protein sequence ID" value="WPU96530.1"/>
    <property type="molecule type" value="Genomic_DNA"/>
</dbReference>
<dbReference type="PROSITE" id="PS51257">
    <property type="entry name" value="PROKAR_LIPOPROTEIN"/>
    <property type="match status" value="1"/>
</dbReference>
<dbReference type="RefSeq" id="WP_321565624.1">
    <property type="nucleotide sequence ID" value="NZ_CP139558.1"/>
</dbReference>
<feature type="chain" id="PRO_5047235496" description="Lipocalin-like domain-containing protein" evidence="1">
    <location>
        <begin position="22"/>
        <end position="154"/>
    </location>
</feature>
<name>A0ABZ0TYG8_9SPHI</name>
<evidence type="ECO:0000256" key="1">
    <source>
        <dbReference type="SAM" id="SignalP"/>
    </source>
</evidence>
<evidence type="ECO:0000313" key="2">
    <source>
        <dbReference type="EMBL" id="WPU96530.1"/>
    </source>
</evidence>
<keyword evidence="3" id="KW-1185">Reference proteome</keyword>
<evidence type="ECO:0000313" key="3">
    <source>
        <dbReference type="Proteomes" id="UP001324380"/>
    </source>
</evidence>
<protein>
    <recommendedName>
        <fullName evidence="4">Lipocalin-like domain-containing protein</fullName>
    </recommendedName>
</protein>
<organism evidence="2 3">
    <name type="scientific">Mucilaginibacter sabulilitoris</name>
    <dbReference type="NCBI Taxonomy" id="1173583"/>
    <lineage>
        <taxon>Bacteria</taxon>
        <taxon>Pseudomonadati</taxon>
        <taxon>Bacteroidota</taxon>
        <taxon>Sphingobacteriia</taxon>
        <taxon>Sphingobacteriales</taxon>
        <taxon>Sphingobacteriaceae</taxon>
        <taxon>Mucilaginibacter</taxon>
    </lineage>
</organism>
<gene>
    <name evidence="2" type="ORF">SNE25_13480</name>
</gene>
<dbReference type="Proteomes" id="UP001324380">
    <property type="component" value="Chromosome"/>
</dbReference>
<proteinExistence type="predicted"/>
<evidence type="ECO:0008006" key="4">
    <source>
        <dbReference type="Google" id="ProtNLM"/>
    </source>
</evidence>
<reference evidence="2 3" key="1">
    <citation type="submission" date="2023-11" db="EMBL/GenBank/DDBJ databases">
        <title>Analysis of the Genomes of Mucilaginibacter gossypii cycad 4 and M. sabulilitoris SNA2: microbes with the potential for plant growth promotion.</title>
        <authorList>
            <person name="Hirsch A.M."/>
            <person name="Humm E."/>
            <person name="Rubbi M."/>
            <person name="Del Vecchio G."/>
            <person name="Ha S.M."/>
            <person name="Pellegrini M."/>
            <person name="Gunsalus R.P."/>
        </authorList>
    </citation>
    <scope>NUCLEOTIDE SEQUENCE [LARGE SCALE GENOMIC DNA]</scope>
    <source>
        <strain evidence="2 3">SNA2</strain>
    </source>
</reference>
<keyword evidence="1" id="KW-0732">Signal</keyword>
<accession>A0ABZ0TYG8</accession>
<sequence length="154" mass="16916">MFIKNYYAKAAMLFISLGLIAAIQSCTKKGELDQPKDDENLIGAWKRTIPRPALGDSVETVAFYDGIFSTLKVDVYDTPGSTTPTSTLYKGVYNTNGVVLYLKLNEKLNSIDPNSSGTPIDETFFDKVPYKINPTADTLTVTGSSTLKFVKVKQ</sequence>